<dbReference type="EMBL" id="BSXT01018992">
    <property type="protein sequence ID" value="GMG17226.1"/>
    <property type="molecule type" value="Genomic_DNA"/>
</dbReference>
<feature type="compositionally biased region" description="Low complexity" evidence="1">
    <location>
        <begin position="756"/>
        <end position="774"/>
    </location>
</feature>
<feature type="compositionally biased region" description="Basic and acidic residues" evidence="1">
    <location>
        <begin position="786"/>
        <end position="796"/>
    </location>
</feature>
<gene>
    <name evidence="3" type="ORF">Pfra01_003006000</name>
</gene>
<proteinExistence type="predicted"/>
<dbReference type="InterPro" id="IPR054708">
    <property type="entry name" value="MTPAP-like_central"/>
</dbReference>
<keyword evidence="4" id="KW-1185">Reference proteome</keyword>
<feature type="region of interest" description="Disordered" evidence="1">
    <location>
        <begin position="661"/>
        <end position="689"/>
    </location>
</feature>
<feature type="domain" description="Poly(A) RNA polymerase mitochondrial-like central palm" evidence="2">
    <location>
        <begin position="311"/>
        <end position="456"/>
    </location>
</feature>
<dbReference type="SUPFAM" id="SSF81301">
    <property type="entry name" value="Nucleotidyltransferase"/>
    <property type="match status" value="1"/>
</dbReference>
<dbReference type="SUPFAM" id="SSF81631">
    <property type="entry name" value="PAP/OAS1 substrate-binding domain"/>
    <property type="match status" value="1"/>
</dbReference>
<feature type="compositionally biased region" description="Low complexity" evidence="1">
    <location>
        <begin position="48"/>
        <end position="57"/>
    </location>
</feature>
<protein>
    <submittedName>
        <fullName evidence="3">Unnamed protein product</fullName>
    </submittedName>
</protein>
<dbReference type="GO" id="GO:0003729">
    <property type="term" value="F:mRNA binding"/>
    <property type="evidence" value="ECO:0007669"/>
    <property type="project" value="TreeGrafter"/>
</dbReference>
<sequence>MRIMADAGAPAEAQQRPRKSHLGPRKRRPKKKPSGRARGEPETPEPAPRAAADAAAESPPPPRSFRPAPLSAEERARLRGEQQQQAAERAYWTRWVIEAAEKERARRLNVLKQLQSEEEEEVQRRRQWAIATIEKEQEAMMRDMFLDNMKNTQWFQSTISRFSEDYEVVCPNSWFGCTFSCMLKDLESHLERCVYRQVPDTLDQVVEDTATDFYSYDVVCPNAVLGCKEICSRENLAEHLANCPVNGISREKEWEERLEWRRSVIQATEEERERRMDEEKAEGGENGGGLSFGNLQRLYEEQTAMMQVVLHDEIVDFYHHRRQEVRDKRPWIQKAIAMVTEEIQRVWNHCVQVEGYGSFATRLHGESSDVDLVVFGATEEFNFTSQQCVAALADHLHKLATFVDVSAITRASIPLLKVVVLVSIDSEEKTPNETAPCRAGMELRIPFDITFDEPHGIHHNGVASVTLVQGLVGAFYGLRELTLVLKQFLVERGLNDPYVGGLSSYGLLLMVVYVLREQGALISMVDGRKLAHSFEDDDDLHESKPAAPPCSSRWNPRYEAQRLKGELIAKEIIKQCSVKEQPKKNEDEEKKRRRKAKRAVLPSFVTGSEEDGEHETKPFLLGKLLMDFLQFYGNDFRQNLDQVSVVSWGEPTMLSVETSPIARSLSPPHALSPPPSRLSPTVGRSRSNSPLMLAPPLSRDGLLIIEDPLQPDNNVGKSCYRVSQVFREFSDFLSFLTALIVRGSVMTTGKKKKGDASPAAKGGSSPPSSTTSATHEPTYRILKSVFEMKKREKRTSSDFSSPPREQTTTTQSAS</sequence>
<dbReference type="Pfam" id="PF22600">
    <property type="entry name" value="MTPAP-like_central"/>
    <property type="match status" value="1"/>
</dbReference>
<dbReference type="GO" id="GO:1990817">
    <property type="term" value="F:poly(A) RNA polymerase activity"/>
    <property type="evidence" value="ECO:0007669"/>
    <property type="project" value="InterPro"/>
</dbReference>
<evidence type="ECO:0000313" key="4">
    <source>
        <dbReference type="Proteomes" id="UP001165121"/>
    </source>
</evidence>
<dbReference type="InterPro" id="IPR043519">
    <property type="entry name" value="NT_sf"/>
</dbReference>
<feature type="region of interest" description="Disordered" evidence="1">
    <location>
        <begin position="1"/>
        <end position="84"/>
    </location>
</feature>
<dbReference type="GO" id="GO:0031499">
    <property type="term" value="C:TRAMP complex"/>
    <property type="evidence" value="ECO:0007669"/>
    <property type="project" value="TreeGrafter"/>
</dbReference>
<dbReference type="SUPFAM" id="SSF49599">
    <property type="entry name" value="TRAF domain-like"/>
    <property type="match status" value="2"/>
</dbReference>
<dbReference type="GO" id="GO:0005730">
    <property type="term" value="C:nucleolus"/>
    <property type="evidence" value="ECO:0007669"/>
    <property type="project" value="TreeGrafter"/>
</dbReference>
<evidence type="ECO:0000256" key="1">
    <source>
        <dbReference type="SAM" id="MobiDB-lite"/>
    </source>
</evidence>
<feature type="compositionally biased region" description="Basic and acidic residues" evidence="1">
    <location>
        <begin position="580"/>
        <end position="590"/>
    </location>
</feature>
<dbReference type="Proteomes" id="UP001165121">
    <property type="component" value="Unassembled WGS sequence"/>
</dbReference>
<dbReference type="OrthoDB" id="273917at2759"/>
<comment type="caution">
    <text evidence="3">The sequence shown here is derived from an EMBL/GenBank/DDBJ whole genome shotgun (WGS) entry which is preliminary data.</text>
</comment>
<feature type="compositionally biased region" description="Basic residues" evidence="1">
    <location>
        <begin position="16"/>
        <end position="35"/>
    </location>
</feature>
<organism evidence="3 4">
    <name type="scientific">Phytophthora fragariaefolia</name>
    <dbReference type="NCBI Taxonomy" id="1490495"/>
    <lineage>
        <taxon>Eukaryota</taxon>
        <taxon>Sar</taxon>
        <taxon>Stramenopiles</taxon>
        <taxon>Oomycota</taxon>
        <taxon>Peronosporomycetes</taxon>
        <taxon>Peronosporales</taxon>
        <taxon>Peronosporaceae</taxon>
        <taxon>Phytophthora</taxon>
    </lineage>
</organism>
<evidence type="ECO:0000259" key="2">
    <source>
        <dbReference type="Pfam" id="PF22600"/>
    </source>
</evidence>
<accession>A0A9W6YJ65</accession>
<dbReference type="InterPro" id="IPR045862">
    <property type="entry name" value="Trf4-like"/>
</dbReference>
<feature type="region of interest" description="Disordered" evidence="1">
    <location>
        <begin position="579"/>
        <end position="600"/>
    </location>
</feature>
<dbReference type="AlphaFoldDB" id="A0A9W6YJ65"/>
<dbReference type="GO" id="GO:0031123">
    <property type="term" value="P:RNA 3'-end processing"/>
    <property type="evidence" value="ECO:0007669"/>
    <property type="project" value="TreeGrafter"/>
</dbReference>
<evidence type="ECO:0000313" key="3">
    <source>
        <dbReference type="EMBL" id="GMG17226.1"/>
    </source>
</evidence>
<dbReference type="CDD" id="cd05402">
    <property type="entry name" value="NT_PAP_TUTase"/>
    <property type="match status" value="1"/>
</dbReference>
<feature type="region of interest" description="Disordered" evidence="1">
    <location>
        <begin position="747"/>
        <end position="814"/>
    </location>
</feature>
<name>A0A9W6YJ65_9STRA</name>
<dbReference type="Gene3D" id="3.30.460.10">
    <property type="entry name" value="Beta Polymerase, domain 2"/>
    <property type="match status" value="1"/>
</dbReference>
<reference evidence="3" key="1">
    <citation type="submission" date="2023-04" db="EMBL/GenBank/DDBJ databases">
        <title>Phytophthora fragariaefolia NBRC 109709.</title>
        <authorList>
            <person name="Ichikawa N."/>
            <person name="Sato H."/>
            <person name="Tonouchi N."/>
        </authorList>
    </citation>
    <scope>NUCLEOTIDE SEQUENCE</scope>
    <source>
        <strain evidence="3">NBRC 109709</strain>
    </source>
</reference>
<feature type="compositionally biased region" description="Polar residues" evidence="1">
    <location>
        <begin position="797"/>
        <end position="814"/>
    </location>
</feature>
<dbReference type="Gene3D" id="1.10.1410.10">
    <property type="match status" value="1"/>
</dbReference>
<dbReference type="GO" id="GO:0043634">
    <property type="term" value="P:polyadenylation-dependent ncRNA catabolic process"/>
    <property type="evidence" value="ECO:0007669"/>
    <property type="project" value="TreeGrafter"/>
</dbReference>
<dbReference type="PANTHER" id="PTHR23092:SF15">
    <property type="entry name" value="INACTIVE NON-CANONICAL POLY(A) RNA POLYMERASE PROTEIN TRF4-2-RELATED"/>
    <property type="match status" value="1"/>
</dbReference>
<dbReference type="PANTHER" id="PTHR23092">
    <property type="entry name" value="POLY(A) RNA POLYMERASE"/>
    <property type="match status" value="1"/>
</dbReference>